<accession>A0A3A2ZG21</accession>
<sequence length="237" mass="26146">MFPTFYLNNFKPWAPSHRKPFSPRKSPNLCTLRTQKLPRPKPYQTSLPSTLPLPKHHLPARPPAEVCVHTSANAQSRTLLTPQCQPQQISKPQPNTCLENPKHSAASPHDLAPHISDPDPIPRSDLQDDTNIPVEPPAFPGDSTEDGLSSPSISSSGESLEFFRLPDTQDDIPIDPVILADHGPWKESTLQQSVPQADSLINSEMTCPYPNLPPVLHTPPDHDRDSSEKACGQHNNT</sequence>
<evidence type="ECO:0000313" key="3">
    <source>
        <dbReference type="Proteomes" id="UP000266188"/>
    </source>
</evidence>
<protein>
    <submittedName>
        <fullName evidence="2">Uncharacterized protein</fullName>
    </submittedName>
</protein>
<comment type="caution">
    <text evidence="2">The sequence shown here is derived from an EMBL/GenBank/DDBJ whole genome shotgun (WGS) entry which is preliminary data.</text>
</comment>
<keyword evidence="3" id="KW-1185">Reference proteome</keyword>
<gene>
    <name evidence="2" type="ORF">PHISCL_05721</name>
</gene>
<dbReference type="EMBL" id="MVGC01000196">
    <property type="protein sequence ID" value="RJE21946.1"/>
    <property type="molecule type" value="Genomic_DNA"/>
</dbReference>
<feature type="compositionally biased region" description="Low complexity" evidence="1">
    <location>
        <begin position="147"/>
        <end position="159"/>
    </location>
</feature>
<dbReference type="Proteomes" id="UP000266188">
    <property type="component" value="Unassembled WGS sequence"/>
</dbReference>
<evidence type="ECO:0000313" key="2">
    <source>
        <dbReference type="EMBL" id="RJE21946.1"/>
    </source>
</evidence>
<evidence type="ECO:0000256" key="1">
    <source>
        <dbReference type="SAM" id="MobiDB-lite"/>
    </source>
</evidence>
<feature type="compositionally biased region" description="Polar residues" evidence="1">
    <location>
        <begin position="84"/>
        <end position="98"/>
    </location>
</feature>
<name>A0A3A2ZG21_9EURO</name>
<dbReference type="OrthoDB" id="2143914at2759"/>
<feature type="region of interest" description="Disordered" evidence="1">
    <location>
        <begin position="84"/>
        <end position="159"/>
    </location>
</feature>
<dbReference type="STRING" id="2070753.A0A3A2ZG21"/>
<feature type="compositionally biased region" description="Basic and acidic residues" evidence="1">
    <location>
        <begin position="116"/>
        <end position="126"/>
    </location>
</feature>
<dbReference type="AlphaFoldDB" id="A0A3A2ZG21"/>
<organism evidence="2 3">
    <name type="scientific">Aspergillus sclerotialis</name>
    <dbReference type="NCBI Taxonomy" id="2070753"/>
    <lineage>
        <taxon>Eukaryota</taxon>
        <taxon>Fungi</taxon>
        <taxon>Dikarya</taxon>
        <taxon>Ascomycota</taxon>
        <taxon>Pezizomycotina</taxon>
        <taxon>Eurotiomycetes</taxon>
        <taxon>Eurotiomycetidae</taxon>
        <taxon>Eurotiales</taxon>
        <taxon>Aspergillaceae</taxon>
        <taxon>Aspergillus</taxon>
        <taxon>Aspergillus subgen. Polypaecilum</taxon>
    </lineage>
</organism>
<feature type="region of interest" description="Disordered" evidence="1">
    <location>
        <begin position="16"/>
        <end position="58"/>
    </location>
</feature>
<feature type="region of interest" description="Disordered" evidence="1">
    <location>
        <begin position="204"/>
        <end position="237"/>
    </location>
</feature>
<proteinExistence type="predicted"/>
<reference evidence="3" key="1">
    <citation type="submission" date="2017-02" db="EMBL/GenBank/DDBJ databases">
        <authorList>
            <person name="Tafer H."/>
            <person name="Lopandic K."/>
        </authorList>
    </citation>
    <scope>NUCLEOTIDE SEQUENCE [LARGE SCALE GENOMIC DNA]</scope>
    <source>
        <strain evidence="3">CBS 366.77</strain>
    </source>
</reference>
<feature type="compositionally biased region" description="Basic and acidic residues" evidence="1">
    <location>
        <begin position="219"/>
        <end position="228"/>
    </location>
</feature>